<dbReference type="EMBL" id="BARS01011675">
    <property type="protein sequence ID" value="GAF92518.1"/>
    <property type="molecule type" value="Genomic_DNA"/>
</dbReference>
<name>X0TG60_9ZZZZ</name>
<dbReference type="GO" id="GO:0005524">
    <property type="term" value="F:ATP binding"/>
    <property type="evidence" value="ECO:0007669"/>
    <property type="project" value="UniProtKB-KW"/>
</dbReference>
<gene>
    <name evidence="3" type="ORF">S01H1_21144</name>
</gene>
<evidence type="ECO:0000256" key="2">
    <source>
        <dbReference type="ARBA" id="ARBA00022840"/>
    </source>
</evidence>
<dbReference type="PANTHER" id="PTHR16305">
    <property type="entry name" value="TESTICULAR SOLUBLE ADENYLYL CYCLASE"/>
    <property type="match status" value="1"/>
</dbReference>
<dbReference type="AlphaFoldDB" id="X0TG60"/>
<keyword evidence="1" id="KW-0547">Nucleotide-binding</keyword>
<evidence type="ECO:0000313" key="3">
    <source>
        <dbReference type="EMBL" id="GAF92518.1"/>
    </source>
</evidence>
<dbReference type="GO" id="GO:0005737">
    <property type="term" value="C:cytoplasm"/>
    <property type="evidence" value="ECO:0007669"/>
    <property type="project" value="TreeGrafter"/>
</dbReference>
<organism evidence="3">
    <name type="scientific">marine sediment metagenome</name>
    <dbReference type="NCBI Taxonomy" id="412755"/>
    <lineage>
        <taxon>unclassified sequences</taxon>
        <taxon>metagenomes</taxon>
        <taxon>ecological metagenomes</taxon>
    </lineage>
</organism>
<reference evidence="3" key="1">
    <citation type="journal article" date="2014" name="Front. Microbiol.">
        <title>High frequency of phylogenetically diverse reductive dehalogenase-homologous genes in deep subseafloor sedimentary metagenomes.</title>
        <authorList>
            <person name="Kawai M."/>
            <person name="Futagami T."/>
            <person name="Toyoda A."/>
            <person name="Takaki Y."/>
            <person name="Nishi S."/>
            <person name="Hori S."/>
            <person name="Arai W."/>
            <person name="Tsubouchi T."/>
            <person name="Morono Y."/>
            <person name="Uchiyama I."/>
            <person name="Ito T."/>
            <person name="Fujiyama A."/>
            <person name="Inagaki F."/>
            <person name="Takami H."/>
        </authorList>
    </citation>
    <scope>NUCLEOTIDE SEQUENCE</scope>
    <source>
        <strain evidence="3">Expedition CK06-06</strain>
    </source>
</reference>
<dbReference type="GO" id="GO:0004016">
    <property type="term" value="F:adenylate cyclase activity"/>
    <property type="evidence" value="ECO:0007669"/>
    <property type="project" value="TreeGrafter"/>
</dbReference>
<proteinExistence type="predicted"/>
<evidence type="ECO:0000256" key="1">
    <source>
        <dbReference type="ARBA" id="ARBA00022741"/>
    </source>
</evidence>
<accession>X0TG60</accession>
<protein>
    <submittedName>
        <fullName evidence="3">Uncharacterized protein</fullName>
    </submittedName>
</protein>
<feature type="non-terminal residue" evidence="3">
    <location>
        <position position="212"/>
    </location>
</feature>
<dbReference type="PANTHER" id="PTHR16305:SF28">
    <property type="entry name" value="GUANYLATE CYCLASE DOMAIN-CONTAINING PROTEIN"/>
    <property type="match status" value="1"/>
</dbReference>
<comment type="caution">
    <text evidence="3">The sequence shown here is derived from an EMBL/GenBank/DDBJ whole genome shotgun (WGS) entry which is preliminary data.</text>
</comment>
<sequence length="212" mass="24326">MVSYLLGTEDIERDLEELILEKTEGVPFFIEEFIKSLKDLRIIERKDNRYHLIKDIQDLAIPSTIQDVIMARVDSLPEQAKEVLQTGSVIEREFSYELIKRVTGLSEKELLSNLSVLKDSELLFERGIFPESTYIFKHALTREVVYGSILTRRRKGLHEDIGNAIEGLCKDNIDEYYGILAEHYITSENHGKAAECCRLAGRKAEKAVSFLD</sequence>
<keyword evidence="2" id="KW-0067">ATP-binding</keyword>